<dbReference type="AlphaFoldDB" id="A0A2V1INN2"/>
<sequence>MMKKLLFSVLIAASVVSVSCTKRVEGILREEPAEISKKEAVKIRSYYEEQLATAEALLNDGKTAELEAYLKGPDWALAERCHSKLTQLPPELATEMNIAGLEINFVAFVNKVIEKGIPLREVEEE</sequence>
<evidence type="ECO:0000313" key="1">
    <source>
        <dbReference type="EMBL" id="PWB01074.1"/>
    </source>
</evidence>
<dbReference type="GeneID" id="82526819"/>
<accession>A0A2V1INN2</accession>
<dbReference type="EMBL" id="PUEC01000026">
    <property type="protein sequence ID" value="PWB01074.1"/>
    <property type="molecule type" value="Genomic_DNA"/>
</dbReference>
<protein>
    <submittedName>
        <fullName evidence="1">Uncharacterized protein</fullName>
    </submittedName>
</protein>
<dbReference type="PROSITE" id="PS51257">
    <property type="entry name" value="PROKAR_LIPOPROTEIN"/>
    <property type="match status" value="1"/>
</dbReference>
<reference evidence="2" key="1">
    <citation type="submission" date="2018-02" db="EMBL/GenBank/DDBJ databases">
        <authorList>
            <person name="Clavel T."/>
            <person name="Strowig T."/>
        </authorList>
    </citation>
    <scope>NUCLEOTIDE SEQUENCE [LARGE SCALE GENOMIC DNA]</scope>
    <source>
        <strain evidence="2">DSM 103720</strain>
    </source>
</reference>
<evidence type="ECO:0000313" key="2">
    <source>
        <dbReference type="Proteomes" id="UP000244905"/>
    </source>
</evidence>
<comment type="caution">
    <text evidence="1">The sequence shown here is derived from an EMBL/GenBank/DDBJ whole genome shotgun (WGS) entry which is preliminary data.</text>
</comment>
<dbReference type="Proteomes" id="UP000244905">
    <property type="component" value="Unassembled WGS sequence"/>
</dbReference>
<gene>
    <name evidence="1" type="ORF">C5O23_10770</name>
</gene>
<keyword evidence="2" id="KW-1185">Reference proteome</keyword>
<dbReference type="RefSeq" id="WP_107032951.1">
    <property type="nucleotide sequence ID" value="NZ_CAOLYA010000033.1"/>
</dbReference>
<name>A0A2V1INN2_9BACT</name>
<organism evidence="1 2">
    <name type="scientific">Duncaniella muris</name>
    <dbReference type="NCBI Taxonomy" id="2094150"/>
    <lineage>
        <taxon>Bacteria</taxon>
        <taxon>Pseudomonadati</taxon>
        <taxon>Bacteroidota</taxon>
        <taxon>Bacteroidia</taxon>
        <taxon>Bacteroidales</taxon>
        <taxon>Muribaculaceae</taxon>
        <taxon>Duncaniella</taxon>
    </lineage>
</organism>
<proteinExistence type="predicted"/>